<evidence type="ECO:0000256" key="7">
    <source>
        <dbReference type="SAM" id="MobiDB-lite"/>
    </source>
</evidence>
<dbReference type="Gene3D" id="3.90.70.10">
    <property type="entry name" value="Cysteine proteinases"/>
    <property type="match status" value="1"/>
</dbReference>
<dbReference type="SUPFAM" id="SSF54001">
    <property type="entry name" value="Cysteine proteinases"/>
    <property type="match status" value="1"/>
</dbReference>
<feature type="compositionally biased region" description="Basic and acidic residues" evidence="7">
    <location>
        <begin position="663"/>
        <end position="676"/>
    </location>
</feature>
<dbReference type="EMBL" id="CAJNJQ010000709">
    <property type="protein sequence ID" value="CAE7095601.1"/>
    <property type="molecule type" value="Genomic_DNA"/>
</dbReference>
<keyword evidence="3" id="KW-0378">Hydrolase</keyword>
<gene>
    <name evidence="9" type="ORF">RDB_LOCUS36168</name>
</gene>
<comment type="similarity">
    <text evidence="1">Belongs to the peptidase C2 family.</text>
</comment>
<dbReference type="PRINTS" id="PR00704">
    <property type="entry name" value="CALPAIN"/>
</dbReference>
<dbReference type="Pfam" id="PF00648">
    <property type="entry name" value="Peptidase_C2"/>
    <property type="match status" value="1"/>
</dbReference>
<dbReference type="CDD" id="cd00044">
    <property type="entry name" value="CysPc"/>
    <property type="match status" value="1"/>
</dbReference>
<dbReference type="Proteomes" id="UP000663827">
    <property type="component" value="Unassembled WGS sequence"/>
</dbReference>
<comment type="caution">
    <text evidence="6">Lacks conserved residue(s) required for the propagation of feature annotation.</text>
</comment>
<comment type="caution">
    <text evidence="9">The sequence shown here is derived from an EMBL/GenBank/DDBJ whole genome shotgun (WGS) entry which is preliminary data.</text>
</comment>
<name>A0A8H3E099_9AGAM</name>
<feature type="region of interest" description="Disordered" evidence="7">
    <location>
        <begin position="598"/>
        <end position="678"/>
    </location>
</feature>
<dbReference type="AlphaFoldDB" id="A0A8H3E099"/>
<evidence type="ECO:0000256" key="5">
    <source>
        <dbReference type="PIRSR" id="PIRSR622684-1"/>
    </source>
</evidence>
<evidence type="ECO:0000256" key="4">
    <source>
        <dbReference type="ARBA" id="ARBA00022807"/>
    </source>
</evidence>
<dbReference type="SMART" id="SM00230">
    <property type="entry name" value="CysPc"/>
    <property type="match status" value="1"/>
</dbReference>
<accession>A0A8H3E099</accession>
<dbReference type="PANTHER" id="PTHR10183:SF379">
    <property type="entry name" value="CALPAIN-5"/>
    <property type="match status" value="1"/>
</dbReference>
<feature type="domain" description="Calpain catalytic" evidence="8">
    <location>
        <begin position="104"/>
        <end position="389"/>
    </location>
</feature>
<reference evidence="9" key="1">
    <citation type="submission" date="2021-01" db="EMBL/GenBank/DDBJ databases">
        <authorList>
            <person name="Kaushik A."/>
        </authorList>
    </citation>
    <scope>NUCLEOTIDE SEQUENCE</scope>
    <source>
        <strain evidence="9">AG5</strain>
    </source>
</reference>
<feature type="active site" evidence="5">
    <location>
        <position position="330"/>
    </location>
</feature>
<feature type="active site" evidence="5">
    <location>
        <position position="310"/>
    </location>
</feature>
<feature type="compositionally biased region" description="Polar residues" evidence="7">
    <location>
        <begin position="603"/>
        <end position="639"/>
    </location>
</feature>
<dbReference type="InterPro" id="IPR038765">
    <property type="entry name" value="Papain-like_cys_pep_sf"/>
</dbReference>
<proteinExistence type="inferred from homology"/>
<dbReference type="InterPro" id="IPR022684">
    <property type="entry name" value="Calpain_cysteine_protease"/>
</dbReference>
<dbReference type="GO" id="GO:0006508">
    <property type="term" value="P:proteolysis"/>
    <property type="evidence" value="ECO:0007669"/>
    <property type="project" value="UniProtKB-KW"/>
</dbReference>
<dbReference type="PANTHER" id="PTHR10183">
    <property type="entry name" value="CALPAIN"/>
    <property type="match status" value="1"/>
</dbReference>
<organism evidence="9 10">
    <name type="scientific">Rhizoctonia solani</name>
    <dbReference type="NCBI Taxonomy" id="456999"/>
    <lineage>
        <taxon>Eukaryota</taxon>
        <taxon>Fungi</taxon>
        <taxon>Dikarya</taxon>
        <taxon>Basidiomycota</taxon>
        <taxon>Agaricomycotina</taxon>
        <taxon>Agaricomycetes</taxon>
        <taxon>Cantharellales</taxon>
        <taxon>Ceratobasidiaceae</taxon>
        <taxon>Rhizoctonia</taxon>
    </lineage>
</organism>
<evidence type="ECO:0000259" key="8">
    <source>
        <dbReference type="PROSITE" id="PS50203"/>
    </source>
</evidence>
<evidence type="ECO:0000256" key="2">
    <source>
        <dbReference type="ARBA" id="ARBA00022670"/>
    </source>
</evidence>
<keyword evidence="4" id="KW-0788">Thiol protease</keyword>
<sequence>MPGILSYIDRIIAPEVQDKSSEPKPPSNAKFGQKKERAGLLCTAELEVATTRCRRRVEAIIKDCRARNCRFRDLEFDLEEDKDRCLYGLNPNWGSVPRPADVLRVTQIFEEPQFFIYGASSSDIVQGVLDDSSFLSGVSTVATMEGLINRICVHRDEEIGVYGFVFYRDPGWVDVIIDDLLCTRIPRYEELDGYQQGLYHGNKEQYEARARVGGQTLQFSRSKTENETWLPLLEKAYAKLNGDYQAIIGGLDAEAIEALTGGISILTPIKDILNTNKFWNELLNINKDRLFGCSIDGARAGQITGLITSHAYSVLEALEVNGKRFVRIRNPWGKSEWKGPWSDGAKEWTSEWLARLPELRHQFGDDGEFLMEYKDFLKTWTTVERSRIFDADWKLSSMWLNVTSRNYPCAWSFGDVSFAFSVTEDSPAAIVLSQLNDRAFGEISGYNEWSMDFVVYRKGAPSEEHYVRSNHSWFWQRVVVGELDNLEAGDYVLHVRLDRSHHRKKTYYQDSLEEWDARKLSKKWTQAALSKSIAVNFVPEPYGEYLPVPENLFGGEDLNSLEGKQIALEAPQSMSPSVTNSPIIVSEQGDHLVVDANEKPNEGATTNGEVASNGEATPSAEATNNGETPANGEPTTNGNGEPAASEKTTTNGEAPTLTNAATEVDKETTANKEGPSHRRWTTYSEDAVIVPYQLPNGMMSPVPVYGTNGILDQRLNVVTPGELGMNEAAPTNVLNTYQ</sequence>
<evidence type="ECO:0000256" key="6">
    <source>
        <dbReference type="PROSITE-ProRule" id="PRU00239"/>
    </source>
</evidence>
<evidence type="ECO:0000256" key="1">
    <source>
        <dbReference type="ARBA" id="ARBA00007623"/>
    </source>
</evidence>
<dbReference type="GO" id="GO:0004198">
    <property type="term" value="F:calcium-dependent cysteine-type endopeptidase activity"/>
    <property type="evidence" value="ECO:0007669"/>
    <property type="project" value="InterPro"/>
</dbReference>
<evidence type="ECO:0000313" key="9">
    <source>
        <dbReference type="EMBL" id="CAE7095601.1"/>
    </source>
</evidence>
<feature type="compositionally biased region" description="Polar residues" evidence="7">
    <location>
        <begin position="646"/>
        <end position="661"/>
    </location>
</feature>
<keyword evidence="2" id="KW-0645">Protease</keyword>
<protein>
    <recommendedName>
        <fullName evidence="8">Calpain catalytic domain-containing protein</fullName>
    </recommendedName>
</protein>
<evidence type="ECO:0000256" key="3">
    <source>
        <dbReference type="ARBA" id="ARBA00022801"/>
    </source>
</evidence>
<dbReference type="PROSITE" id="PS50203">
    <property type="entry name" value="CALPAIN_CAT"/>
    <property type="match status" value="1"/>
</dbReference>
<dbReference type="InterPro" id="IPR001300">
    <property type="entry name" value="Peptidase_C2_calpain_cat"/>
</dbReference>
<evidence type="ECO:0000313" key="10">
    <source>
        <dbReference type="Proteomes" id="UP000663827"/>
    </source>
</evidence>